<dbReference type="PANTHER" id="PTHR12149:SF8">
    <property type="entry name" value="PROTEIN-RIBULOSAMINE 3-KINASE"/>
    <property type="match status" value="1"/>
</dbReference>
<dbReference type="Pfam" id="PF03881">
    <property type="entry name" value="Fructosamin_kin"/>
    <property type="match status" value="1"/>
</dbReference>
<dbReference type="InterPro" id="IPR016477">
    <property type="entry name" value="Fructo-/Ketosamine-3-kinase"/>
</dbReference>
<gene>
    <name evidence="2" type="ORF">GCM10009819_25550</name>
</gene>
<dbReference type="Gene3D" id="1.10.510.10">
    <property type="entry name" value="Transferase(Phosphotransferase) domain 1"/>
    <property type="match status" value="1"/>
</dbReference>
<evidence type="ECO:0000313" key="3">
    <source>
        <dbReference type="Proteomes" id="UP001501196"/>
    </source>
</evidence>
<comment type="similarity">
    <text evidence="1">Belongs to the fructosamine kinase family.</text>
</comment>
<sequence length="254" mass="26671">MRTIVKRRDGAPDGFFPAEAAGLAWLAAAGGVRTAAVAGVGEDWIELERVDEVRASRAAASGFGAALARTHAAGAAAFGARPDGWHGPLFIGRREMPAADDRSWGAFYARDRVRPFLPIAVEAGFLTAGEASVVERACEVVEVGAFDDDEPPARLHGDLWTGNVLWSDGGAVLIDPAAHGGHRETDLAMLALFGCPFLDDVLAAYDRAAPLREGWRDRVPLHQLHPLAVHAAGHGRGYGVALAEAAESVLGLAS</sequence>
<dbReference type="Gene3D" id="1.20.1270.240">
    <property type="match status" value="1"/>
</dbReference>
<protein>
    <submittedName>
        <fullName evidence="2">Fructosamine kinase family protein</fullName>
    </submittedName>
</protein>
<keyword evidence="1 2" id="KW-0418">Kinase</keyword>
<evidence type="ECO:0000256" key="1">
    <source>
        <dbReference type="PIRNR" id="PIRNR006221"/>
    </source>
</evidence>
<dbReference type="GO" id="GO:0016301">
    <property type="term" value="F:kinase activity"/>
    <property type="evidence" value="ECO:0007669"/>
    <property type="project" value="UniProtKB-KW"/>
</dbReference>
<keyword evidence="1" id="KW-0808">Transferase</keyword>
<dbReference type="Gene3D" id="3.30.200.20">
    <property type="entry name" value="Phosphorylase Kinase, domain 1"/>
    <property type="match status" value="1"/>
</dbReference>
<comment type="caution">
    <text evidence="2">The sequence shown here is derived from an EMBL/GenBank/DDBJ whole genome shotgun (WGS) entry which is preliminary data.</text>
</comment>
<evidence type="ECO:0000313" key="2">
    <source>
        <dbReference type="EMBL" id="GAA2039323.1"/>
    </source>
</evidence>
<dbReference type="EMBL" id="BAAAPW010000004">
    <property type="protein sequence ID" value="GAA2039323.1"/>
    <property type="molecule type" value="Genomic_DNA"/>
</dbReference>
<accession>A0ABN2UN59</accession>
<proteinExistence type="inferred from homology"/>
<name>A0ABN2UN59_9MICO</name>
<dbReference type="Proteomes" id="UP001501196">
    <property type="component" value="Unassembled WGS sequence"/>
</dbReference>
<keyword evidence="3" id="KW-1185">Reference proteome</keyword>
<dbReference type="PIRSF" id="PIRSF006221">
    <property type="entry name" value="Ketosamine-3-kinase"/>
    <property type="match status" value="1"/>
</dbReference>
<dbReference type="SUPFAM" id="SSF56112">
    <property type="entry name" value="Protein kinase-like (PK-like)"/>
    <property type="match status" value="1"/>
</dbReference>
<organism evidence="2 3">
    <name type="scientific">Agromyces tropicus</name>
    <dbReference type="NCBI Taxonomy" id="555371"/>
    <lineage>
        <taxon>Bacteria</taxon>
        <taxon>Bacillati</taxon>
        <taxon>Actinomycetota</taxon>
        <taxon>Actinomycetes</taxon>
        <taxon>Micrococcales</taxon>
        <taxon>Microbacteriaceae</taxon>
        <taxon>Agromyces</taxon>
    </lineage>
</organism>
<dbReference type="InterPro" id="IPR011009">
    <property type="entry name" value="Kinase-like_dom_sf"/>
</dbReference>
<reference evidence="2 3" key="1">
    <citation type="journal article" date="2019" name="Int. J. Syst. Evol. Microbiol.">
        <title>The Global Catalogue of Microorganisms (GCM) 10K type strain sequencing project: providing services to taxonomists for standard genome sequencing and annotation.</title>
        <authorList>
            <consortium name="The Broad Institute Genomics Platform"/>
            <consortium name="The Broad Institute Genome Sequencing Center for Infectious Disease"/>
            <person name="Wu L."/>
            <person name="Ma J."/>
        </authorList>
    </citation>
    <scope>NUCLEOTIDE SEQUENCE [LARGE SCALE GENOMIC DNA]</scope>
    <source>
        <strain evidence="2 3">JCM 15672</strain>
    </source>
</reference>
<dbReference type="PANTHER" id="PTHR12149">
    <property type="entry name" value="FRUCTOSAMINE 3 KINASE-RELATED PROTEIN"/>
    <property type="match status" value="1"/>
</dbReference>